<proteinExistence type="predicted"/>
<dbReference type="Proteomes" id="UP000483004">
    <property type="component" value="Unassembled WGS sequence"/>
</dbReference>
<accession>A0A6L3W1E1</accession>
<name>A0A6L3W1E1_9ACTN</name>
<organism evidence="1 2">
    <name type="scientific">Actinomadura montaniterrae</name>
    <dbReference type="NCBI Taxonomy" id="1803903"/>
    <lineage>
        <taxon>Bacteria</taxon>
        <taxon>Bacillati</taxon>
        <taxon>Actinomycetota</taxon>
        <taxon>Actinomycetes</taxon>
        <taxon>Streptosporangiales</taxon>
        <taxon>Thermomonosporaceae</taxon>
        <taxon>Actinomadura</taxon>
    </lineage>
</organism>
<gene>
    <name evidence="1" type="ORF">F9B16_18270</name>
</gene>
<sequence>MALLVVLETLSPLERTVFVRRRPRFKADPIARLVNANAGPAIVVTAGGRSVMSQDGPALRP</sequence>
<keyword evidence="2" id="KW-1185">Reference proteome</keyword>
<dbReference type="EMBL" id="WBMR01000047">
    <property type="protein sequence ID" value="KAB2380126.1"/>
    <property type="molecule type" value="Genomic_DNA"/>
</dbReference>
<evidence type="ECO:0000313" key="1">
    <source>
        <dbReference type="EMBL" id="KAB2380126.1"/>
    </source>
</evidence>
<reference evidence="1 2" key="1">
    <citation type="submission" date="2019-09" db="EMBL/GenBank/DDBJ databases">
        <title>Actinomadura physcomitrii sp. nov., a novel actinomycete isolated from moss [Physcomitrium sphaericum (Ludw) Fuernr].</title>
        <authorList>
            <person name="Liu C."/>
            <person name="Zhuang X."/>
        </authorList>
    </citation>
    <scope>NUCLEOTIDE SEQUENCE [LARGE SCALE GENOMIC DNA]</scope>
    <source>
        <strain evidence="1 2">CYP1-1B</strain>
    </source>
</reference>
<comment type="caution">
    <text evidence="1">The sequence shown here is derived from an EMBL/GenBank/DDBJ whole genome shotgun (WGS) entry which is preliminary data.</text>
</comment>
<evidence type="ECO:0000313" key="2">
    <source>
        <dbReference type="Proteomes" id="UP000483004"/>
    </source>
</evidence>
<dbReference type="AlphaFoldDB" id="A0A6L3W1E1"/>
<dbReference type="RefSeq" id="WP_151541293.1">
    <property type="nucleotide sequence ID" value="NZ_WBMR01000047.1"/>
</dbReference>
<protein>
    <submittedName>
        <fullName evidence="1">Uncharacterized protein</fullName>
    </submittedName>
</protein>